<comment type="caution">
    <text evidence="2">The sequence shown here is derived from an EMBL/GenBank/DDBJ whole genome shotgun (WGS) entry which is preliminary data.</text>
</comment>
<reference evidence="2 3" key="1">
    <citation type="submission" date="2020-04" db="EMBL/GenBank/DDBJ databases">
        <title>Perkinsus olseni comparative genomics.</title>
        <authorList>
            <person name="Bogema D.R."/>
        </authorList>
    </citation>
    <scope>NUCLEOTIDE SEQUENCE [LARGE SCALE GENOMIC DNA]</scope>
    <source>
        <strain evidence="2">ATCC PRA-205</strain>
    </source>
</reference>
<proteinExistence type="predicted"/>
<feature type="chain" id="PRO_5029711029" evidence="1">
    <location>
        <begin position="21"/>
        <end position="262"/>
    </location>
</feature>
<evidence type="ECO:0000256" key="1">
    <source>
        <dbReference type="SAM" id="SignalP"/>
    </source>
</evidence>
<dbReference type="EMBL" id="JABANM010021939">
    <property type="protein sequence ID" value="KAF4720406.1"/>
    <property type="molecule type" value="Genomic_DNA"/>
</dbReference>
<accession>A0A7J6RJV7</accession>
<keyword evidence="1" id="KW-0732">Signal</keyword>
<protein>
    <submittedName>
        <fullName evidence="2">Uncharacterized protein</fullName>
    </submittedName>
</protein>
<dbReference type="AlphaFoldDB" id="A0A7J6RJV7"/>
<evidence type="ECO:0000313" key="2">
    <source>
        <dbReference type="EMBL" id="KAF4720406.1"/>
    </source>
</evidence>
<dbReference type="Proteomes" id="UP000574390">
    <property type="component" value="Unassembled WGS sequence"/>
</dbReference>
<name>A0A7J6RJV7_PEROL</name>
<organism evidence="2 3">
    <name type="scientific">Perkinsus olseni</name>
    <name type="common">Perkinsus atlanticus</name>
    <dbReference type="NCBI Taxonomy" id="32597"/>
    <lineage>
        <taxon>Eukaryota</taxon>
        <taxon>Sar</taxon>
        <taxon>Alveolata</taxon>
        <taxon>Perkinsozoa</taxon>
        <taxon>Perkinsea</taxon>
        <taxon>Perkinsida</taxon>
        <taxon>Perkinsidae</taxon>
        <taxon>Perkinsus</taxon>
    </lineage>
</organism>
<gene>
    <name evidence="2" type="ORF">FOZ62_008039</name>
</gene>
<evidence type="ECO:0000313" key="3">
    <source>
        <dbReference type="Proteomes" id="UP000574390"/>
    </source>
</evidence>
<feature type="signal peptide" evidence="1">
    <location>
        <begin position="1"/>
        <end position="20"/>
    </location>
</feature>
<sequence length="262" mass="29711">MSHLRILLILAIAFEGQSSAEVSRYPKGHYCRCSLDDSVDDRQCTRITFRVPKDGSRPIIDVTDEASGVKEKNVTYNTGEALSYDYYNIRLTNVELIRRLGPVEVDSISSLGTHKDSPDFLSPKLKEGRDTRFYRNELCREARSIEPVIPKALNIRSADSAPTTLTCRKGGKPALNVYELSSNKSEMNARYDVDTSSLYGDGEKWDFAIELKEPGLVNTIGPGRVEILKALMYTQTFKYGRDYFTHFRFGVYFKPAHCPKIR</sequence>